<feature type="domain" description="YcaO" evidence="1">
    <location>
        <begin position="72"/>
        <end position="413"/>
    </location>
</feature>
<evidence type="ECO:0000313" key="3">
    <source>
        <dbReference type="Proteomes" id="UP001239909"/>
    </source>
</evidence>
<accession>A0ABQ6LMJ0</accession>
<evidence type="ECO:0000259" key="1">
    <source>
        <dbReference type="PROSITE" id="PS51664"/>
    </source>
</evidence>
<keyword evidence="3" id="KW-1185">Reference proteome</keyword>
<dbReference type="PANTHER" id="PTHR37809">
    <property type="entry name" value="RIBOSOMAL PROTEIN S12 METHYLTHIOTRANSFERASE ACCESSORY FACTOR YCAO"/>
    <property type="match status" value="1"/>
</dbReference>
<protein>
    <submittedName>
        <fullName evidence="2">YcaO-like family protein</fullName>
    </submittedName>
</protein>
<dbReference type="PROSITE" id="PS51664">
    <property type="entry name" value="YCAO"/>
    <property type="match status" value="1"/>
</dbReference>
<organism evidence="2 3">
    <name type="scientific">Paralimibaculum aggregatum</name>
    <dbReference type="NCBI Taxonomy" id="3036245"/>
    <lineage>
        <taxon>Bacteria</taxon>
        <taxon>Pseudomonadati</taxon>
        <taxon>Pseudomonadota</taxon>
        <taxon>Alphaproteobacteria</taxon>
        <taxon>Rhodobacterales</taxon>
        <taxon>Paracoccaceae</taxon>
        <taxon>Paralimibaculum</taxon>
    </lineage>
</organism>
<dbReference type="Gene3D" id="3.30.160.660">
    <property type="match status" value="1"/>
</dbReference>
<sequence>MVADDPGPTGDKRYRRGTRRSCTPAETWARLRPLLPVFGITRVANLTGLDRIGIPVFQACRPNARSLSVYQGKGLDADAARVSAVMEAIETHCAEAIHAPLVFASAEAIRFSHPLVDVERLPLTDPAGFDPYRPIMWIEGEELLAGGPRWLPFEMVHANYALPEPPQSGVLTATTNGLASGNTRDEALLHALLEVIERDAETLWKLGPQGWGSETAIDPAGIDDPHCRALIARFAAARIDLAIWDITSDTGVPAFLAMIDDPSGETGAPEIGAGAHLAPEVALARALTEAAQARLTYIAGAREDIAAEDYAPEIVAERHRRARAIMAGLAPRRRFADVAGREADSLAEDVAAALAALAAVGIAEVVAVELTAAPFAVPVMRVVVPGLEAALEGPDDGYVPGARAAALLADGPR</sequence>
<gene>
    <name evidence="2" type="ORF">LNKW23_07180</name>
</gene>
<comment type="caution">
    <text evidence="2">The sequence shown here is derived from an EMBL/GenBank/DDBJ whole genome shotgun (WGS) entry which is preliminary data.</text>
</comment>
<dbReference type="EMBL" id="BSYI01000004">
    <property type="protein sequence ID" value="GMG81505.1"/>
    <property type="molecule type" value="Genomic_DNA"/>
</dbReference>
<dbReference type="InterPro" id="IPR003776">
    <property type="entry name" value="YcaO-like_dom"/>
</dbReference>
<reference evidence="2 3" key="1">
    <citation type="submission" date="2023-04" db="EMBL/GenBank/DDBJ databases">
        <title>Marinoamorphus aggregata gen. nov., sp. Nov., isolate from tissue of brittle star Ophioplocus japonicus.</title>
        <authorList>
            <person name="Kawano K."/>
            <person name="Sawayama S."/>
            <person name="Nakagawa S."/>
        </authorList>
    </citation>
    <scope>NUCLEOTIDE SEQUENCE [LARGE SCALE GENOMIC DNA]</scope>
    <source>
        <strain evidence="2 3">NKW23</strain>
    </source>
</reference>
<proteinExistence type="predicted"/>
<dbReference type="Pfam" id="PF02624">
    <property type="entry name" value="YcaO"/>
    <property type="match status" value="1"/>
</dbReference>
<name>A0ABQ6LMJ0_9RHOB</name>
<dbReference type="PANTHER" id="PTHR37809:SF1">
    <property type="entry name" value="RIBOSOMAL PROTEIN S12 METHYLTHIOTRANSFERASE ACCESSORY FACTOR YCAO"/>
    <property type="match status" value="1"/>
</dbReference>
<dbReference type="Proteomes" id="UP001239909">
    <property type="component" value="Unassembled WGS sequence"/>
</dbReference>
<dbReference type="NCBIfam" id="TIGR00702">
    <property type="entry name" value="YcaO-type kinase domain"/>
    <property type="match status" value="1"/>
</dbReference>
<evidence type="ECO:0000313" key="2">
    <source>
        <dbReference type="EMBL" id="GMG81505.1"/>
    </source>
</evidence>